<comment type="caution">
    <text evidence="2">The sequence shown here is derived from an EMBL/GenBank/DDBJ whole genome shotgun (WGS) entry which is preliminary data.</text>
</comment>
<evidence type="ECO:0000313" key="2">
    <source>
        <dbReference type="EMBL" id="EAQ82787.1"/>
    </source>
</evidence>
<sequence>MKYRDGEAVIQVVQSNDGDDQGLGDLMRQTNRDEFE</sequence>
<dbReference type="Proteomes" id="UP000004358">
    <property type="component" value="Unassembled WGS sequence"/>
</dbReference>
<dbReference type="AlphaFoldDB" id="A3ZM04"/>
<dbReference type="EMBL" id="AANZ01000001">
    <property type="protein sequence ID" value="EAQ82787.1"/>
    <property type="molecule type" value="Genomic_DNA"/>
</dbReference>
<reference evidence="2 3" key="1">
    <citation type="submission" date="2006-02" db="EMBL/GenBank/DDBJ databases">
        <authorList>
            <person name="Amann R."/>
            <person name="Ferriera S."/>
            <person name="Johnson J."/>
            <person name="Kravitz S."/>
            <person name="Halpern A."/>
            <person name="Remington K."/>
            <person name="Beeson K."/>
            <person name="Tran B."/>
            <person name="Rogers Y.-H."/>
            <person name="Friedman R."/>
            <person name="Venter J.C."/>
        </authorList>
    </citation>
    <scope>NUCLEOTIDE SEQUENCE [LARGE SCALE GENOMIC DNA]</scope>
    <source>
        <strain evidence="2 3">DSM 3645</strain>
    </source>
</reference>
<protein>
    <submittedName>
        <fullName evidence="2">Uncharacterized protein</fullName>
    </submittedName>
</protein>
<evidence type="ECO:0000256" key="1">
    <source>
        <dbReference type="SAM" id="MobiDB-lite"/>
    </source>
</evidence>
<dbReference type="HOGENOM" id="CLU_3354869_0_0_0"/>
<name>A3ZM04_9BACT</name>
<organism evidence="2 3">
    <name type="scientific">Blastopirellula marina DSM 3645</name>
    <dbReference type="NCBI Taxonomy" id="314230"/>
    <lineage>
        <taxon>Bacteria</taxon>
        <taxon>Pseudomonadati</taxon>
        <taxon>Planctomycetota</taxon>
        <taxon>Planctomycetia</taxon>
        <taxon>Pirellulales</taxon>
        <taxon>Pirellulaceae</taxon>
        <taxon>Blastopirellula</taxon>
    </lineage>
</organism>
<accession>A3ZM04</accession>
<evidence type="ECO:0000313" key="3">
    <source>
        <dbReference type="Proteomes" id="UP000004358"/>
    </source>
</evidence>
<proteinExistence type="predicted"/>
<gene>
    <name evidence="2" type="ORF">DSM3645_10317</name>
</gene>
<feature type="region of interest" description="Disordered" evidence="1">
    <location>
        <begin position="12"/>
        <end position="36"/>
    </location>
</feature>
<dbReference type="STRING" id="314230.DSM3645_10317"/>